<evidence type="ECO:0000256" key="2">
    <source>
        <dbReference type="SAM" id="MobiDB-lite"/>
    </source>
</evidence>
<keyword evidence="5" id="KW-1185">Reference proteome</keyword>
<evidence type="ECO:0000259" key="3">
    <source>
        <dbReference type="Pfam" id="PF12770"/>
    </source>
</evidence>
<dbReference type="SUPFAM" id="SSF48452">
    <property type="entry name" value="TPR-like"/>
    <property type="match status" value="2"/>
</dbReference>
<feature type="repeat" description="TPR" evidence="1">
    <location>
        <begin position="318"/>
        <end position="351"/>
    </location>
</feature>
<evidence type="ECO:0000313" key="4">
    <source>
        <dbReference type="EMBL" id="KAA0940811.1"/>
    </source>
</evidence>
<feature type="region of interest" description="Disordered" evidence="2">
    <location>
        <begin position="572"/>
        <end position="609"/>
    </location>
</feature>
<dbReference type="OrthoDB" id="4331905at2"/>
<proteinExistence type="predicted"/>
<reference evidence="4 5" key="1">
    <citation type="submission" date="2019-05" db="EMBL/GenBank/DDBJ databases">
        <authorList>
            <person name="Hariharan J."/>
            <person name="Choudoir M.J."/>
            <person name="Diebold P."/>
            <person name="Panke-Buisse K."/>
            <person name="Buckley D.H."/>
        </authorList>
    </citation>
    <scope>NUCLEOTIDE SEQUENCE [LARGE SCALE GENOMIC DNA]</scope>
    <source>
        <strain evidence="4 5">SUN51</strain>
    </source>
</reference>
<evidence type="ECO:0000313" key="5">
    <source>
        <dbReference type="Proteomes" id="UP000324965"/>
    </source>
</evidence>
<dbReference type="AlphaFoldDB" id="A0A5B0BH05"/>
<dbReference type="Pfam" id="PF12770">
    <property type="entry name" value="CHAT"/>
    <property type="match status" value="1"/>
</dbReference>
<feature type="repeat" description="TPR" evidence="1">
    <location>
        <begin position="156"/>
        <end position="189"/>
    </location>
</feature>
<evidence type="ECO:0000256" key="1">
    <source>
        <dbReference type="PROSITE-ProRule" id="PRU00339"/>
    </source>
</evidence>
<accession>A0A5B0BH05</accession>
<gene>
    <name evidence="4" type="ORF">FGF04_08075</name>
</gene>
<feature type="region of interest" description="Disordered" evidence="2">
    <location>
        <begin position="871"/>
        <end position="897"/>
    </location>
</feature>
<name>A0A5B0BH05_9ACTN</name>
<dbReference type="InterPro" id="IPR011990">
    <property type="entry name" value="TPR-like_helical_dom_sf"/>
</dbReference>
<sequence>MDRTESVGEPAGEAAEDGGVHLSTAVHHARRGRDLLADHREREAVEAYRRALPYAERAVVDGLGPHTDLVEFHSYVHDMLGLLHLRQSELPQAQEHFTRALDLTCSVTPLGPRVARHLNHLGSVAQAEGDLTEALRRYREALGQATVSDAPSESVASYTSNIGTVLFASGEYDEALRLFRRALEIDERTDPGAAATDLSLIAGVLVERGDLDRARENYERALAIHRAADPDSPETARDLLNVGYVQRLSGDLEGALRHYLAALTIDRAQSEESMETATDLNNISFVHKERGDAASALEYAEAAVAVSLRRAPLSPRTATHLVNLGTVHVDLGQADQARHAFERALAIDRAAAPRSLETARDLNNLAFLASHDDDLTTAEGHWTEALLIFQATVPDSQHTAVTHTNLGTVAHRRNRRAEAAAHFRTALETDRRVLPDGEPTVVDLVNLAVLHEEDGDLDTAVRLFTEAVDIAERLRLRAGPPQARDDRFARDHQLFRNLVHALMQRGSPEDVVQAFSVAERTRVRGLADLVARGAVLRAEADRGAEQGLRALLAEEEDLQRSLLAVHRGLREAEAETGSHVGPRDEGRRRPVLDERGAAPRPGPQTLLGRRHALQERLERLRLRMCEEFPQYAALSGLDHRTLAETRQAVDAGTTLLVHHVGVARSVLWAVRHDGHVVVRVPLGEARLRELVDRALAGCRAGTPPGGDDHRAAADLARALLDPVAGWIPPGQRIIVIPEGPLLHLPWEILPLRDGLLADGHVVSYAPSATVLGALRSSPARPDGGWSRPFAGFGVTGSRAADGPADAGSPLPGSREVELIAGDHGPGAVALTGTEVDREAVRRWSAGAAVVHFATHGVLDDTEPMFSGLLLGGPTARKAPDADGGPAEPPTGADSDAAGVLDVADDDVMRVYEMFGLGLDAEVVVCSGCETALGRMHAGEGLLGMSRALFHAGARCLVVSLWPVPDTPTRRLMRAFHRHLRHGDSPAVALGAAKRQVRRSHPQVYGSPWTWAAFVVVGAGDAITARSGESRDAADTAS</sequence>
<dbReference type="InterPro" id="IPR019734">
    <property type="entry name" value="TPR_rpt"/>
</dbReference>
<feature type="compositionally biased region" description="Low complexity" evidence="2">
    <location>
        <begin position="881"/>
        <end position="897"/>
    </location>
</feature>
<dbReference type="EMBL" id="VDFC01000023">
    <property type="protein sequence ID" value="KAA0940811.1"/>
    <property type="molecule type" value="Genomic_DNA"/>
</dbReference>
<dbReference type="PROSITE" id="PS50005">
    <property type="entry name" value="TPR"/>
    <property type="match status" value="3"/>
</dbReference>
<feature type="repeat" description="TPR" evidence="1">
    <location>
        <begin position="74"/>
        <end position="107"/>
    </location>
</feature>
<feature type="region of interest" description="Disordered" evidence="2">
    <location>
        <begin position="1"/>
        <end position="22"/>
    </location>
</feature>
<dbReference type="Proteomes" id="UP000324965">
    <property type="component" value="Unassembled WGS sequence"/>
</dbReference>
<feature type="domain" description="CHAT" evidence="3">
    <location>
        <begin position="710"/>
        <end position="1018"/>
    </location>
</feature>
<organism evidence="4 5">
    <name type="scientific">Streptomyces apricus</name>
    <dbReference type="NCBI Taxonomy" id="1828112"/>
    <lineage>
        <taxon>Bacteria</taxon>
        <taxon>Bacillati</taxon>
        <taxon>Actinomycetota</taxon>
        <taxon>Actinomycetes</taxon>
        <taxon>Kitasatosporales</taxon>
        <taxon>Streptomycetaceae</taxon>
        <taxon>Streptomyces</taxon>
    </lineage>
</organism>
<keyword evidence="1" id="KW-0802">TPR repeat</keyword>
<dbReference type="Pfam" id="PF13424">
    <property type="entry name" value="TPR_12"/>
    <property type="match status" value="4"/>
</dbReference>
<dbReference type="RefSeq" id="WP_149510551.1">
    <property type="nucleotide sequence ID" value="NZ_VDFC01000023.1"/>
</dbReference>
<dbReference type="PANTHER" id="PTHR10098">
    <property type="entry name" value="RAPSYN-RELATED"/>
    <property type="match status" value="1"/>
</dbReference>
<protein>
    <submittedName>
        <fullName evidence="4">CHAT domain-containing protein</fullName>
    </submittedName>
</protein>
<dbReference type="SMART" id="SM00028">
    <property type="entry name" value="TPR"/>
    <property type="match status" value="10"/>
</dbReference>
<feature type="compositionally biased region" description="Basic and acidic residues" evidence="2">
    <location>
        <begin position="581"/>
        <end position="597"/>
    </location>
</feature>
<dbReference type="InterPro" id="IPR024983">
    <property type="entry name" value="CHAT_dom"/>
</dbReference>
<dbReference type="Gene3D" id="1.25.40.10">
    <property type="entry name" value="Tetratricopeptide repeat domain"/>
    <property type="match status" value="3"/>
</dbReference>
<comment type="caution">
    <text evidence="4">The sequence shown here is derived from an EMBL/GenBank/DDBJ whole genome shotgun (WGS) entry which is preliminary data.</text>
</comment>
<dbReference type="PROSITE" id="PS50293">
    <property type="entry name" value="TPR_REGION"/>
    <property type="match status" value="1"/>
</dbReference>
<dbReference type="Pfam" id="PF13176">
    <property type="entry name" value="TPR_7"/>
    <property type="match status" value="1"/>
</dbReference>